<evidence type="ECO:0000313" key="2">
    <source>
        <dbReference type="Proteomes" id="UP001631969"/>
    </source>
</evidence>
<protein>
    <submittedName>
        <fullName evidence="1">Zinc-binding alcohol dehydrogenase family protein</fullName>
    </submittedName>
</protein>
<proteinExistence type="predicted"/>
<organism evidence="1 2">
    <name type="scientific">Paenibacillus mesotrionivorans</name>
    <dbReference type="NCBI Taxonomy" id="3160968"/>
    <lineage>
        <taxon>Bacteria</taxon>
        <taxon>Bacillati</taxon>
        <taxon>Bacillota</taxon>
        <taxon>Bacilli</taxon>
        <taxon>Bacillales</taxon>
        <taxon>Paenibacillaceae</taxon>
        <taxon>Paenibacillus</taxon>
    </lineage>
</organism>
<keyword evidence="2" id="KW-1185">Reference proteome</keyword>
<reference evidence="1" key="1">
    <citation type="submission" date="2024-12" db="EMBL/GenBank/DDBJ databases">
        <authorList>
            <person name="Wu N."/>
        </authorList>
    </citation>
    <scope>NUCLEOTIDE SEQUENCE</scope>
    <source>
        <strain evidence="1">P15</strain>
    </source>
</reference>
<accession>A0ACC7NUI3</accession>
<sequence>MKSIVCVEPGRFEMKEVPVPVLGPEEALVRILRVGICGTDLHAYRGKQPYFEYPRVLGHELSGEIVEINGQDPDLAPGDQVCVIPYVHCGECIACRSGKTNCCTRMSVMGVHQDGGMREYMTVPLRHLVKTEGLAPEQAAIVECLCIGAHAVRVADARPGSWVMIIGAGPIGLGAMRLAKLAGARVIAMDINEERLRFCKQWASVDETVTAGQEALAAVEKITGGDFPVAVIDATGNSGSMEQALHFVAHGGRLVYVGLVKSDITFHDPDFHKREMAIMGSRNAMREDFLDVIEAIRTGKIDTDSFITHRAGFADMIGQYEEWLRPESGVIKAIVEL</sequence>
<gene>
    <name evidence="1" type="ORF">ACI1P1_05880</name>
</gene>
<dbReference type="Proteomes" id="UP001631969">
    <property type="component" value="Unassembled WGS sequence"/>
</dbReference>
<dbReference type="EMBL" id="JBJURJ010000003">
    <property type="protein sequence ID" value="MFM9327830.1"/>
    <property type="molecule type" value="Genomic_DNA"/>
</dbReference>
<name>A0ACC7NUI3_9BACL</name>
<evidence type="ECO:0000313" key="1">
    <source>
        <dbReference type="EMBL" id="MFM9327830.1"/>
    </source>
</evidence>
<comment type="caution">
    <text evidence="1">The sequence shown here is derived from an EMBL/GenBank/DDBJ whole genome shotgun (WGS) entry which is preliminary data.</text>
</comment>